<evidence type="ECO:0000256" key="15">
    <source>
        <dbReference type="ARBA" id="ARBA00040883"/>
    </source>
</evidence>
<sequence>MILLIDAGNTRIKWGVIRGEAWIGEGALVHAEVAALGDIVTAHPGLRRVVGTNVAGADIADAIADALRGVGTAPQWIHASAERCGVRNRYDDPARLGADRWVALIGARALHGAACLVVNAGTATTVDILAASGDFDGGIILPGEDLMRRALAGNTAQLPFAEGRYVGAPRNTADAIVSGCRNAQAGAIERMFRQIAHLPGARCLLSGGAAPQLEELLGIPFSRVDNLVLKGLAVVAREDAAA</sequence>
<dbReference type="NCBIfam" id="TIGR00671">
    <property type="entry name" value="baf"/>
    <property type="match status" value="1"/>
</dbReference>
<evidence type="ECO:0000256" key="13">
    <source>
        <dbReference type="ARBA" id="ARBA00022993"/>
    </source>
</evidence>
<evidence type="ECO:0000256" key="14">
    <source>
        <dbReference type="ARBA" id="ARBA00038036"/>
    </source>
</evidence>
<comment type="cofactor">
    <cofactor evidence="16">
        <name>NH4(+)</name>
        <dbReference type="ChEBI" id="CHEBI:28938"/>
    </cofactor>
    <cofactor evidence="16">
        <name>K(+)</name>
        <dbReference type="ChEBI" id="CHEBI:29103"/>
    </cofactor>
    <text evidence="16">A monovalent cation. Ammonium or potassium.</text>
</comment>
<accession>A0ABX1N723</accession>
<keyword evidence="18" id="KW-1185">Reference proteome</keyword>
<keyword evidence="8 16" id="KW-0808">Transferase</keyword>
<dbReference type="GO" id="GO:0016301">
    <property type="term" value="F:kinase activity"/>
    <property type="evidence" value="ECO:0007669"/>
    <property type="project" value="UniProtKB-KW"/>
</dbReference>
<protein>
    <recommendedName>
        <fullName evidence="15 16">Type III pantothenate kinase</fullName>
        <ecNumber evidence="6 16">2.7.1.33</ecNumber>
    </recommendedName>
    <alternativeName>
        <fullName evidence="16">PanK-III</fullName>
    </alternativeName>
    <alternativeName>
        <fullName evidence="16">Pantothenic acid kinase</fullName>
    </alternativeName>
</protein>
<evidence type="ECO:0000256" key="3">
    <source>
        <dbReference type="ARBA" id="ARBA00004496"/>
    </source>
</evidence>
<evidence type="ECO:0000256" key="16">
    <source>
        <dbReference type="HAMAP-Rule" id="MF_01274"/>
    </source>
</evidence>
<dbReference type="InterPro" id="IPR043129">
    <property type="entry name" value="ATPase_NBD"/>
</dbReference>
<feature type="active site" description="Proton acceptor" evidence="16">
    <location>
        <position position="99"/>
    </location>
</feature>
<keyword evidence="11 16" id="KW-0067">ATP-binding</keyword>
<keyword evidence="9 16" id="KW-0547">Nucleotide-binding</keyword>
<evidence type="ECO:0000313" key="18">
    <source>
        <dbReference type="Proteomes" id="UP000601990"/>
    </source>
</evidence>
<dbReference type="CDD" id="cd24015">
    <property type="entry name" value="ASKHA_NBD_PanK-III"/>
    <property type="match status" value="1"/>
</dbReference>
<dbReference type="EC" id="2.7.1.33" evidence="6 16"/>
<dbReference type="SUPFAM" id="SSF53067">
    <property type="entry name" value="Actin-like ATPase domain"/>
    <property type="match status" value="2"/>
</dbReference>
<evidence type="ECO:0000256" key="8">
    <source>
        <dbReference type="ARBA" id="ARBA00022679"/>
    </source>
</evidence>
<comment type="function">
    <text evidence="16">Catalyzes the phosphorylation of pantothenate (Pan), the first step in CoA biosynthesis.</text>
</comment>
<dbReference type="Gene3D" id="3.30.420.40">
    <property type="match status" value="2"/>
</dbReference>
<keyword evidence="7 16" id="KW-0963">Cytoplasm</keyword>
<dbReference type="Pfam" id="PF03309">
    <property type="entry name" value="Pan_kinase"/>
    <property type="match status" value="1"/>
</dbReference>
<gene>
    <name evidence="16" type="primary">coaX</name>
    <name evidence="17" type="ORF">GO608_17195</name>
</gene>
<organism evidence="17 18">
    <name type="scientific">Aromatoleum buckelii</name>
    <dbReference type="NCBI Taxonomy" id="200254"/>
    <lineage>
        <taxon>Bacteria</taxon>
        <taxon>Pseudomonadati</taxon>
        <taxon>Pseudomonadota</taxon>
        <taxon>Betaproteobacteria</taxon>
        <taxon>Rhodocyclales</taxon>
        <taxon>Rhodocyclaceae</taxon>
        <taxon>Aromatoleum</taxon>
    </lineage>
</organism>
<dbReference type="EMBL" id="WTVH01000045">
    <property type="protein sequence ID" value="NMF95050.1"/>
    <property type="molecule type" value="Genomic_DNA"/>
</dbReference>
<feature type="binding site" evidence="16">
    <location>
        <position position="90"/>
    </location>
    <ligand>
        <name>substrate</name>
    </ligand>
</feature>
<comment type="similarity">
    <text evidence="14 16">Belongs to the type III pantothenate kinase family.</text>
</comment>
<comment type="caution">
    <text evidence="16">Lacks conserved residue(s) required for the propagation of feature annotation.</text>
</comment>
<evidence type="ECO:0000256" key="12">
    <source>
        <dbReference type="ARBA" id="ARBA00022958"/>
    </source>
</evidence>
<comment type="catalytic activity">
    <reaction evidence="1 16">
        <text>(R)-pantothenate + ATP = (R)-4'-phosphopantothenate + ADP + H(+)</text>
        <dbReference type="Rhea" id="RHEA:16373"/>
        <dbReference type="ChEBI" id="CHEBI:10986"/>
        <dbReference type="ChEBI" id="CHEBI:15378"/>
        <dbReference type="ChEBI" id="CHEBI:29032"/>
        <dbReference type="ChEBI" id="CHEBI:30616"/>
        <dbReference type="ChEBI" id="CHEBI:456216"/>
        <dbReference type="EC" id="2.7.1.33"/>
    </reaction>
</comment>
<evidence type="ECO:0000256" key="11">
    <source>
        <dbReference type="ARBA" id="ARBA00022840"/>
    </source>
</evidence>
<proteinExistence type="inferred from homology"/>
<evidence type="ECO:0000313" key="17">
    <source>
        <dbReference type="EMBL" id="NMF95050.1"/>
    </source>
</evidence>
<comment type="caution">
    <text evidence="17">The sequence shown here is derived from an EMBL/GenBank/DDBJ whole genome shotgun (WGS) entry which is preliminary data.</text>
</comment>
<feature type="binding site" evidence="16">
    <location>
        <position position="122"/>
    </location>
    <ligand>
        <name>ATP</name>
        <dbReference type="ChEBI" id="CHEBI:30616"/>
    </ligand>
</feature>
<keyword evidence="12 16" id="KW-0630">Potassium</keyword>
<dbReference type="HAMAP" id="MF_01274">
    <property type="entry name" value="Pantothen_kinase_3"/>
    <property type="match status" value="1"/>
</dbReference>
<dbReference type="PANTHER" id="PTHR34265:SF1">
    <property type="entry name" value="TYPE III PANTOTHENATE KINASE"/>
    <property type="match status" value="1"/>
</dbReference>
<keyword evidence="13 16" id="KW-0173">Coenzyme A biosynthesis</keyword>
<evidence type="ECO:0000256" key="5">
    <source>
        <dbReference type="ARBA" id="ARBA00011738"/>
    </source>
</evidence>
<evidence type="ECO:0000256" key="6">
    <source>
        <dbReference type="ARBA" id="ARBA00012102"/>
    </source>
</evidence>
<feature type="binding site" evidence="16">
    <location>
        <begin position="97"/>
        <end position="100"/>
    </location>
    <ligand>
        <name>substrate</name>
    </ligand>
</feature>
<evidence type="ECO:0000256" key="9">
    <source>
        <dbReference type="ARBA" id="ARBA00022741"/>
    </source>
</evidence>
<dbReference type="Proteomes" id="UP000601990">
    <property type="component" value="Unassembled WGS sequence"/>
</dbReference>
<evidence type="ECO:0000256" key="2">
    <source>
        <dbReference type="ARBA" id="ARBA00001958"/>
    </source>
</evidence>
<comment type="subcellular location">
    <subcellularLocation>
        <location evidence="3 16">Cytoplasm</location>
    </subcellularLocation>
</comment>
<evidence type="ECO:0000256" key="7">
    <source>
        <dbReference type="ARBA" id="ARBA00022490"/>
    </source>
</evidence>
<comment type="subunit">
    <text evidence="5 16">Homodimer.</text>
</comment>
<feature type="binding site" evidence="16">
    <location>
        <position position="172"/>
    </location>
    <ligand>
        <name>substrate</name>
    </ligand>
</feature>
<feature type="binding site" evidence="16">
    <location>
        <begin position="6"/>
        <end position="13"/>
    </location>
    <ligand>
        <name>ATP</name>
        <dbReference type="ChEBI" id="CHEBI:30616"/>
    </ligand>
</feature>
<keyword evidence="10 16" id="KW-0418">Kinase</keyword>
<dbReference type="PANTHER" id="PTHR34265">
    <property type="entry name" value="TYPE III PANTOTHENATE KINASE"/>
    <property type="match status" value="1"/>
</dbReference>
<evidence type="ECO:0000256" key="1">
    <source>
        <dbReference type="ARBA" id="ARBA00001206"/>
    </source>
</evidence>
<evidence type="ECO:0000256" key="10">
    <source>
        <dbReference type="ARBA" id="ARBA00022777"/>
    </source>
</evidence>
<name>A0ABX1N723_9RHOO</name>
<reference evidence="17" key="1">
    <citation type="submission" date="2019-12" db="EMBL/GenBank/DDBJ databases">
        <title>Comparative genomics gives insights into the taxonomy of the Azoarcus-Aromatoleum group and reveals separate origins of nif in the plant-associated Azoarcus and non-plant-associated Aromatoleum sub-groups.</title>
        <authorList>
            <person name="Lafos M."/>
            <person name="Maluk M."/>
            <person name="Batista M."/>
            <person name="Junghare M."/>
            <person name="Carmona M."/>
            <person name="Faoro H."/>
            <person name="Cruz L.M."/>
            <person name="Battistoni F."/>
            <person name="De Souza E."/>
            <person name="Pedrosa F."/>
            <person name="Chen W.-M."/>
            <person name="Poole P.S."/>
            <person name="Dixon R.A."/>
            <person name="James E.K."/>
        </authorList>
    </citation>
    <scope>NUCLEOTIDE SEQUENCE</scope>
    <source>
        <strain evidence="17">U120</strain>
    </source>
</reference>
<comment type="cofactor">
    <cofactor evidence="2">
        <name>K(+)</name>
        <dbReference type="ChEBI" id="CHEBI:29103"/>
    </cofactor>
</comment>
<evidence type="ECO:0000256" key="4">
    <source>
        <dbReference type="ARBA" id="ARBA00005225"/>
    </source>
</evidence>
<comment type="pathway">
    <text evidence="4 16">Cofactor biosynthesis; coenzyme A biosynthesis; CoA from (R)-pantothenate: step 1/5.</text>
</comment>
<dbReference type="InterPro" id="IPR004619">
    <property type="entry name" value="Type_III_PanK"/>
</dbReference>